<evidence type="ECO:0000313" key="1">
    <source>
        <dbReference type="EMBL" id="KAK5622443.1"/>
    </source>
</evidence>
<gene>
    <name evidence="1" type="ORF">CRENBAI_003422</name>
</gene>
<dbReference type="AlphaFoldDB" id="A0AAV9SMT7"/>
<organism evidence="1 2">
    <name type="scientific">Crenichthys baileyi</name>
    <name type="common">White River springfish</name>
    <dbReference type="NCBI Taxonomy" id="28760"/>
    <lineage>
        <taxon>Eukaryota</taxon>
        <taxon>Metazoa</taxon>
        <taxon>Chordata</taxon>
        <taxon>Craniata</taxon>
        <taxon>Vertebrata</taxon>
        <taxon>Euteleostomi</taxon>
        <taxon>Actinopterygii</taxon>
        <taxon>Neopterygii</taxon>
        <taxon>Teleostei</taxon>
        <taxon>Neoteleostei</taxon>
        <taxon>Acanthomorphata</taxon>
        <taxon>Ovalentaria</taxon>
        <taxon>Atherinomorphae</taxon>
        <taxon>Cyprinodontiformes</taxon>
        <taxon>Goodeidae</taxon>
        <taxon>Crenichthys</taxon>
    </lineage>
</organism>
<proteinExistence type="predicted"/>
<evidence type="ECO:0000313" key="2">
    <source>
        <dbReference type="Proteomes" id="UP001311232"/>
    </source>
</evidence>
<comment type="caution">
    <text evidence="1">The sequence shown here is derived from an EMBL/GenBank/DDBJ whole genome shotgun (WGS) entry which is preliminary data.</text>
</comment>
<keyword evidence="2" id="KW-1185">Reference proteome</keyword>
<reference evidence="1 2" key="1">
    <citation type="submission" date="2021-06" db="EMBL/GenBank/DDBJ databases">
        <authorList>
            <person name="Palmer J.M."/>
        </authorList>
    </citation>
    <scope>NUCLEOTIDE SEQUENCE [LARGE SCALE GENOMIC DNA]</scope>
    <source>
        <strain evidence="1 2">MEX-2019</strain>
        <tissue evidence="1">Muscle</tissue>
    </source>
</reference>
<sequence>MSHCQRTAVSQQRLLIEIQEGSELCLKGEQECGFYPTPSHNHDAPPGTPVFSCNLRRCRSSEGTGAGGWGNSCEVRDVQRGGVFENECWMQQQWMAQFLKQAASRSNGTPQGPTSSILSFLPPFFFQGTFPATSSLLFLDVSHC</sequence>
<dbReference type="EMBL" id="JAHHUM010000118">
    <property type="protein sequence ID" value="KAK5622443.1"/>
    <property type="molecule type" value="Genomic_DNA"/>
</dbReference>
<name>A0AAV9SMT7_9TELE</name>
<dbReference type="Proteomes" id="UP001311232">
    <property type="component" value="Unassembled WGS sequence"/>
</dbReference>
<protein>
    <submittedName>
        <fullName evidence="1">Uncharacterized protein</fullName>
    </submittedName>
</protein>
<accession>A0AAV9SMT7</accession>